<evidence type="ECO:0000313" key="2">
    <source>
        <dbReference type="EMBL" id="MDL2399448.1"/>
    </source>
</evidence>
<dbReference type="EMBL" id="JARFYM010000006">
    <property type="protein sequence ID" value="MDL2399448.1"/>
    <property type="molecule type" value="Genomic_DNA"/>
</dbReference>
<keyword evidence="3" id="KW-1185">Reference proteome</keyword>
<evidence type="ECO:0000313" key="3">
    <source>
        <dbReference type="Proteomes" id="UP001172645"/>
    </source>
</evidence>
<keyword evidence="1" id="KW-0472">Membrane</keyword>
<proteinExistence type="predicted"/>
<name>A0ABT7JSX5_9HYPH</name>
<gene>
    <name evidence="2" type="ORF">PY649_11125</name>
</gene>
<organism evidence="2 3">
    <name type="scientific">Rhizobium mayense</name>
    <dbReference type="NCBI Taxonomy" id="1312184"/>
    <lineage>
        <taxon>Bacteria</taxon>
        <taxon>Pseudomonadati</taxon>
        <taxon>Pseudomonadota</taxon>
        <taxon>Alphaproteobacteria</taxon>
        <taxon>Hyphomicrobiales</taxon>
        <taxon>Rhizobiaceae</taxon>
        <taxon>Rhizobium/Agrobacterium group</taxon>
        <taxon>Rhizobium</taxon>
    </lineage>
</organism>
<evidence type="ECO:0000256" key="1">
    <source>
        <dbReference type="SAM" id="Phobius"/>
    </source>
</evidence>
<accession>A0ABT7JSX5</accession>
<keyword evidence="1" id="KW-0812">Transmembrane</keyword>
<protein>
    <submittedName>
        <fullName evidence="2">Uncharacterized protein</fullName>
    </submittedName>
</protein>
<reference evidence="2" key="1">
    <citation type="submission" date="2023-06" db="EMBL/GenBank/DDBJ databases">
        <title>Phylogenetic Diversity of Rhizobium strains.</title>
        <authorList>
            <person name="Moura F.T."/>
            <person name="Helene L.C.F."/>
            <person name="Hungria M."/>
        </authorList>
    </citation>
    <scope>NUCLEOTIDE SEQUENCE</scope>
    <source>
        <strain evidence="2">CCGE526</strain>
    </source>
</reference>
<keyword evidence="1" id="KW-1133">Transmembrane helix</keyword>
<comment type="caution">
    <text evidence="2">The sequence shown here is derived from an EMBL/GenBank/DDBJ whole genome shotgun (WGS) entry which is preliminary data.</text>
</comment>
<sequence length="175" mass="19451">MADASIWTTKEIVTAVISTGVITAFLSPMLTWLADFVRSRTRQKHARTYLCMKVASILESYAIECAELVDASVAHYGQTQIPTTFSLPDPPAYPQDVDWHSLDADTAYRAMSFLNECEAQAASARYANHFEGNPFEAEEAAKRTGKKAHELANVFREKADLQPPDLGHMLQSLLK</sequence>
<dbReference type="Proteomes" id="UP001172645">
    <property type="component" value="Unassembled WGS sequence"/>
</dbReference>
<dbReference type="RefSeq" id="WP_285868408.1">
    <property type="nucleotide sequence ID" value="NZ_JARFYM010000006.1"/>
</dbReference>
<feature type="transmembrane region" description="Helical" evidence="1">
    <location>
        <begin position="12"/>
        <end position="34"/>
    </location>
</feature>